<dbReference type="Pfam" id="PF00903">
    <property type="entry name" value="Glyoxalase"/>
    <property type="match status" value="1"/>
</dbReference>
<reference evidence="3" key="1">
    <citation type="submission" date="2016-11" db="EMBL/GenBank/DDBJ databases">
        <authorList>
            <person name="Varghese N."/>
            <person name="Submissions S."/>
        </authorList>
    </citation>
    <scope>NUCLEOTIDE SEQUENCE [LARGE SCALE GENOMIC DNA]</scope>
    <source>
        <strain evidence="3">GAS401</strain>
    </source>
</reference>
<evidence type="ECO:0000313" key="2">
    <source>
        <dbReference type="EMBL" id="SHN87640.1"/>
    </source>
</evidence>
<proteinExistence type="predicted"/>
<dbReference type="CDD" id="cd06587">
    <property type="entry name" value="VOC"/>
    <property type="match status" value="1"/>
</dbReference>
<dbReference type="SUPFAM" id="SSF54593">
    <property type="entry name" value="Glyoxalase/Bleomycin resistance protein/Dihydroxybiphenyl dioxygenase"/>
    <property type="match status" value="1"/>
</dbReference>
<dbReference type="PANTHER" id="PTHR33993:SF2">
    <property type="entry name" value="VOC DOMAIN-CONTAINING PROTEIN"/>
    <property type="match status" value="1"/>
</dbReference>
<dbReference type="PANTHER" id="PTHR33993">
    <property type="entry name" value="GLYOXALASE-RELATED"/>
    <property type="match status" value="1"/>
</dbReference>
<keyword evidence="3" id="KW-1185">Reference proteome</keyword>
<dbReference type="InterPro" id="IPR004360">
    <property type="entry name" value="Glyas_Fos-R_dOase_dom"/>
</dbReference>
<dbReference type="InterPro" id="IPR037523">
    <property type="entry name" value="VOC_core"/>
</dbReference>
<feature type="domain" description="VOC" evidence="1">
    <location>
        <begin position="4"/>
        <end position="117"/>
    </location>
</feature>
<sequence>MFKKVAFTMYPVNDMARAELFYRETLGLGPGSGSVEHGWVEFDLPGGGCLALTTHSGSKPSAGAGGTIALEVSDLDGLVQELKAKNVTLPATDIQSPVCRMAVCIDSEGNKIVLHQLKRKAEPAPA</sequence>
<protein>
    <recommendedName>
        <fullName evidence="1">VOC domain-containing protein</fullName>
    </recommendedName>
</protein>
<accession>A0A1M7UXI6</accession>
<dbReference type="Gene3D" id="3.10.180.10">
    <property type="entry name" value="2,3-Dihydroxybiphenyl 1,2-Dioxygenase, domain 1"/>
    <property type="match status" value="1"/>
</dbReference>
<dbReference type="InterPro" id="IPR052164">
    <property type="entry name" value="Anthracycline_SecMetBiosynth"/>
</dbReference>
<dbReference type="RefSeq" id="WP_072825441.1">
    <property type="nucleotide sequence ID" value="NZ_LT670849.1"/>
</dbReference>
<organism evidence="2 3">
    <name type="scientific">Bradyrhizobium erythrophlei</name>
    <dbReference type="NCBI Taxonomy" id="1437360"/>
    <lineage>
        <taxon>Bacteria</taxon>
        <taxon>Pseudomonadati</taxon>
        <taxon>Pseudomonadota</taxon>
        <taxon>Alphaproteobacteria</taxon>
        <taxon>Hyphomicrobiales</taxon>
        <taxon>Nitrobacteraceae</taxon>
        <taxon>Bradyrhizobium</taxon>
    </lineage>
</organism>
<name>A0A1M7UXI6_9BRAD</name>
<evidence type="ECO:0000259" key="1">
    <source>
        <dbReference type="PROSITE" id="PS51819"/>
    </source>
</evidence>
<dbReference type="AlphaFoldDB" id="A0A1M7UXI6"/>
<dbReference type="Proteomes" id="UP000184096">
    <property type="component" value="Chromosome I"/>
</dbReference>
<evidence type="ECO:0000313" key="3">
    <source>
        <dbReference type="Proteomes" id="UP000184096"/>
    </source>
</evidence>
<dbReference type="InterPro" id="IPR029068">
    <property type="entry name" value="Glyas_Bleomycin-R_OHBP_Dase"/>
</dbReference>
<dbReference type="EMBL" id="LT670849">
    <property type="protein sequence ID" value="SHN87640.1"/>
    <property type="molecule type" value="Genomic_DNA"/>
</dbReference>
<dbReference type="PROSITE" id="PS51819">
    <property type="entry name" value="VOC"/>
    <property type="match status" value="1"/>
</dbReference>
<gene>
    <name evidence="2" type="ORF">SAMN05444170_7293</name>
</gene>
<dbReference type="OrthoDB" id="7947929at2"/>